<dbReference type="GO" id="GO:0016746">
    <property type="term" value="F:acyltransferase activity"/>
    <property type="evidence" value="ECO:0007669"/>
    <property type="project" value="UniProtKB-KW"/>
</dbReference>
<dbReference type="RefSeq" id="WP_267982132.1">
    <property type="nucleotide sequence ID" value="NZ_JAPQKF010000012.1"/>
</dbReference>
<reference evidence="1" key="1">
    <citation type="submission" date="2023-06" db="EMBL/GenBank/DDBJ databases">
        <title>Two novel species of Acinetobacter isolated from motorbike repairing workshop in Vietnam.</title>
        <authorList>
            <person name="Le N.T.T."/>
        </authorList>
    </citation>
    <scope>NUCLEOTIDE SEQUENCE</scope>
    <source>
        <strain evidence="1">VNH17</strain>
    </source>
</reference>
<dbReference type="Proteomes" id="UP001168524">
    <property type="component" value="Unassembled WGS sequence"/>
</dbReference>
<keyword evidence="1" id="KW-0808">Transferase</keyword>
<dbReference type="EMBL" id="JAUDZE010000012">
    <property type="protein sequence ID" value="MDN0015883.1"/>
    <property type="molecule type" value="Genomic_DNA"/>
</dbReference>
<proteinExistence type="predicted"/>
<dbReference type="EC" id="2.3.1.-" evidence="1"/>
<evidence type="ECO:0000313" key="2">
    <source>
        <dbReference type="Proteomes" id="UP001168524"/>
    </source>
</evidence>
<sequence length="385" mass="44667">MQTTEKKAPYLVVREATPEDDQALRQLVAVPMTTRGVMLSFQREPSYFQAAKVIYEVNDHAVIEDKTTKELLACYGNGYRRCYVNGHVFPMRYACDLRVDQQYRGKTLLKLLGQHLNATMHNPNFNQIIIFNDNYAARTALQTGRTGLPDYYDEGLVETLTLTGFKTAQYPEIMQTQTAGQLDFSRVKRVTAQPQYIEQMNEFVQKMAQFYNFIPAYDFYGLLLKNEYFQGLSLHDFQLYLLDGEIVGMFGLWKQSAFKQSKILHYHWSIGLMRPLYNFLARWAGLMTLPKIGESFKYHALHSLLCNPNDLLLHDHMLRDALKLSRQQGVGCISFTLSHQDPRQKLNQFYKGELLTGMHGFLSYQQDPRPLFDLARIPYFEVGRI</sequence>
<dbReference type="SUPFAM" id="SSF55729">
    <property type="entry name" value="Acyl-CoA N-acyltransferases (Nat)"/>
    <property type="match status" value="1"/>
</dbReference>
<dbReference type="InterPro" id="IPR016181">
    <property type="entry name" value="Acyl_CoA_acyltransferase"/>
</dbReference>
<protein>
    <submittedName>
        <fullName evidence="1">GNAT family N-acetyltransferase</fullName>
        <ecNumber evidence="1">2.3.1.-</ecNumber>
    </submittedName>
</protein>
<evidence type="ECO:0000313" key="1">
    <source>
        <dbReference type="EMBL" id="MDN0015883.1"/>
    </source>
</evidence>
<keyword evidence="1" id="KW-0012">Acyltransferase</keyword>
<name>A0ABT7WT63_9GAMM</name>
<comment type="caution">
    <text evidence="1">The sequence shown here is derived from an EMBL/GenBank/DDBJ whole genome shotgun (WGS) entry which is preliminary data.</text>
</comment>
<organism evidence="1 2">
    <name type="scientific">Acinetobacter thutiue</name>
    <dbReference type="NCBI Taxonomy" id="2998078"/>
    <lineage>
        <taxon>Bacteria</taxon>
        <taxon>Pseudomonadati</taxon>
        <taxon>Pseudomonadota</taxon>
        <taxon>Gammaproteobacteria</taxon>
        <taxon>Moraxellales</taxon>
        <taxon>Moraxellaceae</taxon>
        <taxon>Acinetobacter</taxon>
    </lineage>
</organism>
<gene>
    <name evidence="1" type="ORF">QTA56_16835</name>
</gene>
<accession>A0ABT7WT63</accession>
<keyword evidence="2" id="KW-1185">Reference proteome</keyword>